<dbReference type="AlphaFoldDB" id="A0A0P7XR92"/>
<dbReference type="InterPro" id="IPR013517">
    <property type="entry name" value="FG-GAP"/>
</dbReference>
<dbReference type="EMBL" id="LJXT01000007">
    <property type="protein sequence ID" value="KPQ19617.1"/>
    <property type="molecule type" value="Genomic_DNA"/>
</dbReference>
<dbReference type="Proteomes" id="UP000050421">
    <property type="component" value="Unassembled WGS sequence"/>
</dbReference>
<accession>A0A0P7XR92</accession>
<organism evidence="2 3">
    <name type="scientific">Algoriphagus marincola HL-49</name>
    <dbReference type="NCBI Taxonomy" id="1305737"/>
    <lineage>
        <taxon>Bacteria</taxon>
        <taxon>Pseudomonadati</taxon>
        <taxon>Bacteroidota</taxon>
        <taxon>Cytophagia</taxon>
        <taxon>Cytophagales</taxon>
        <taxon>Cyclobacteriaceae</taxon>
        <taxon>Algoriphagus</taxon>
    </lineage>
</organism>
<gene>
    <name evidence="2" type="ORF">HLUCCX10_02095</name>
</gene>
<reference evidence="2 3" key="1">
    <citation type="submission" date="2015-09" db="EMBL/GenBank/DDBJ databases">
        <title>Identification and resolution of microdiversity through metagenomic sequencing of parallel consortia.</title>
        <authorList>
            <person name="Nelson W.C."/>
            <person name="Romine M.F."/>
            <person name="Lindemann S.R."/>
        </authorList>
    </citation>
    <scope>NUCLEOTIDE SEQUENCE [LARGE SCALE GENOMIC DNA]</scope>
    <source>
        <strain evidence="2">HL-49</strain>
    </source>
</reference>
<dbReference type="PATRIC" id="fig|1305737.6.peg.1076"/>
<proteinExistence type="predicted"/>
<comment type="caution">
    <text evidence="2">The sequence shown here is derived from an EMBL/GenBank/DDBJ whole genome shotgun (WGS) entry which is preliminary data.</text>
</comment>
<evidence type="ECO:0000256" key="1">
    <source>
        <dbReference type="ARBA" id="ARBA00022729"/>
    </source>
</evidence>
<dbReference type="Gene3D" id="2.130.10.130">
    <property type="entry name" value="Integrin alpha, N-terminal"/>
    <property type="match status" value="1"/>
</dbReference>
<sequence>MKGRSIVLLFVVVYWACEPISERKQPVPSLYQLSQMDLNLDGEKLAELYCGNCHLMPDPSILDKKTWEESVLPDMRMRMGLYLEEDIGITLPKDRGVPPGIYSDIPLIQKDNWEKLRDYYLSHAPDFPLPQNEKVAPEMGISGFEEIIPAFDFVYPDLTTMIHVDSSSRIWLGHRSKKLFHLDVSEKPTLLDSLNTGIAPVSLSLRGSSFEVLSMGLMDPSNDSLGNVVRFDPKEGEWKTEIIQEKLMRPVHVSWGDLNGDGLQDRVIAQFGNHLGKLSVFFGGEGEKEELVLKALPGARKTELVDWDGDGDLDIIGMMTQAAEGIFLWENQGEGRFFERTLLEFQPAFGSSDFQLVDMNEDGKLDLILVNGDNADQSQILKNYHGVRIFKNLGNNEFEESWFYPMYGASGVEVADFDQDGDLDIVAISFFPDKRQMPKEDLIYFENKGENQFKPYLPSIQFDTNYLILSKGDVDADGDLDILVGSFDFNDLYKGPSEKWQPIIILRNNILN</sequence>
<dbReference type="PANTHER" id="PTHR45460:SF2">
    <property type="entry name" value="ALPHA 1,3 GLUCANASE, GH71 FAMILY (EUROFUNG)"/>
    <property type="match status" value="1"/>
</dbReference>
<dbReference type="InterPro" id="IPR028994">
    <property type="entry name" value="Integrin_alpha_N"/>
</dbReference>
<evidence type="ECO:0000313" key="3">
    <source>
        <dbReference type="Proteomes" id="UP000050421"/>
    </source>
</evidence>
<dbReference type="OrthoDB" id="1391917at2"/>
<protein>
    <submittedName>
        <fullName evidence="2">VCBS repeat domain protein</fullName>
    </submittedName>
</protein>
<evidence type="ECO:0000313" key="2">
    <source>
        <dbReference type="EMBL" id="KPQ19617.1"/>
    </source>
</evidence>
<keyword evidence="1" id="KW-0732">Signal</keyword>
<dbReference type="SUPFAM" id="SSF69318">
    <property type="entry name" value="Integrin alpha N-terminal domain"/>
    <property type="match status" value="1"/>
</dbReference>
<dbReference type="Pfam" id="PF13517">
    <property type="entry name" value="FG-GAP_3"/>
    <property type="match status" value="2"/>
</dbReference>
<dbReference type="eggNOG" id="COG4636">
    <property type="taxonomic scope" value="Bacteria"/>
</dbReference>
<name>A0A0P7XR92_9BACT</name>
<dbReference type="PANTHER" id="PTHR45460">
    <property type="entry name" value="SIMILAR TO CYSTEINE PROTEINASE"/>
    <property type="match status" value="1"/>
</dbReference>
<dbReference type="STRING" id="1305737.GCA_000526355_00259"/>